<feature type="compositionally biased region" description="Low complexity" evidence="1">
    <location>
        <begin position="472"/>
        <end position="486"/>
    </location>
</feature>
<dbReference type="EMBL" id="KB445813">
    <property type="protein sequence ID" value="EMD32047.1"/>
    <property type="molecule type" value="Genomic_DNA"/>
</dbReference>
<dbReference type="AlphaFoldDB" id="M2R1C3"/>
<accession>M2R1C3</accession>
<dbReference type="Proteomes" id="UP000016930">
    <property type="component" value="Unassembled WGS sequence"/>
</dbReference>
<proteinExistence type="predicted"/>
<evidence type="ECO:0000313" key="3">
    <source>
        <dbReference type="Proteomes" id="UP000016930"/>
    </source>
</evidence>
<feature type="compositionally biased region" description="Acidic residues" evidence="1">
    <location>
        <begin position="121"/>
        <end position="132"/>
    </location>
</feature>
<feature type="region of interest" description="Disordered" evidence="1">
    <location>
        <begin position="115"/>
        <end position="145"/>
    </location>
</feature>
<feature type="region of interest" description="Disordered" evidence="1">
    <location>
        <begin position="455"/>
        <end position="501"/>
    </location>
</feature>
<sequence length="501" mass="57808">MPTQSSGSSHLTVPTLVPTRDFPGGPSDHLQPRPLASSAPTPAQIQHLISLQQDYHKYCEALTISCPSQKPMDLAQFAAFQSISASLPPAPAIQPNLELQAELQELRTEIATLKRKRVSPGDDDYDGDEDHAETEHQLEKRRRRRRCGKKQAAKYILGNCTLDSLTPKQLETREELHEMVREQIYQLTGYHKNYFLVRRVGNQRIVPKEPPHLDPPLPQFWRLDFDAPVNRSPNSKIVQRVAELVYQAQQTGAETRKLKHPDVRFTEKDCQDFAKTVIRSIFQAYQTHMHPKNKGKKRLVSHSHNRRKGRQRQIKSNRVALVKDYINAYGEDPTPYLETDWMTEEISDWEHVTADLRTKRCNTALKKAGLSIPEAGVEDKRVVLEVRRPRWRSKKFRQVLANFEPLRADKMRYKCERPSHPRIDLKRPYVHPPPAHLAVYPLMISQHWIDKYAPNYEPDELPPSHDSNPPTYNSEYSTSESEVSDYNYELATPDQSGNEDN</sequence>
<protein>
    <submittedName>
        <fullName evidence="2">Uncharacterized protein</fullName>
    </submittedName>
</protein>
<organism evidence="2 3">
    <name type="scientific">Ceriporiopsis subvermispora (strain B)</name>
    <name type="common">White-rot fungus</name>
    <name type="synonym">Gelatoporia subvermispora</name>
    <dbReference type="NCBI Taxonomy" id="914234"/>
    <lineage>
        <taxon>Eukaryota</taxon>
        <taxon>Fungi</taxon>
        <taxon>Dikarya</taxon>
        <taxon>Basidiomycota</taxon>
        <taxon>Agaricomycotina</taxon>
        <taxon>Agaricomycetes</taxon>
        <taxon>Polyporales</taxon>
        <taxon>Gelatoporiaceae</taxon>
        <taxon>Gelatoporia</taxon>
    </lineage>
</organism>
<name>M2R1C3_CERS8</name>
<feature type="region of interest" description="Disordered" evidence="1">
    <location>
        <begin position="1"/>
        <end position="41"/>
    </location>
</feature>
<feature type="compositionally biased region" description="Polar residues" evidence="1">
    <location>
        <begin position="1"/>
        <end position="12"/>
    </location>
</feature>
<keyword evidence="3" id="KW-1185">Reference proteome</keyword>
<gene>
    <name evidence="2" type="ORF">CERSUDRAFT_99746</name>
</gene>
<reference evidence="2 3" key="1">
    <citation type="journal article" date="2012" name="Proc. Natl. Acad. Sci. U.S.A.">
        <title>Comparative genomics of Ceriporiopsis subvermispora and Phanerochaete chrysosporium provide insight into selective ligninolysis.</title>
        <authorList>
            <person name="Fernandez-Fueyo E."/>
            <person name="Ruiz-Duenas F.J."/>
            <person name="Ferreira P."/>
            <person name="Floudas D."/>
            <person name="Hibbett D.S."/>
            <person name="Canessa P."/>
            <person name="Larrondo L.F."/>
            <person name="James T.Y."/>
            <person name="Seelenfreund D."/>
            <person name="Lobos S."/>
            <person name="Polanco R."/>
            <person name="Tello M."/>
            <person name="Honda Y."/>
            <person name="Watanabe T."/>
            <person name="Watanabe T."/>
            <person name="Ryu J.S."/>
            <person name="Kubicek C.P."/>
            <person name="Schmoll M."/>
            <person name="Gaskell J."/>
            <person name="Hammel K.E."/>
            <person name="St John F.J."/>
            <person name="Vanden Wymelenberg A."/>
            <person name="Sabat G."/>
            <person name="Splinter BonDurant S."/>
            <person name="Syed K."/>
            <person name="Yadav J.S."/>
            <person name="Doddapaneni H."/>
            <person name="Subramanian V."/>
            <person name="Lavin J.L."/>
            <person name="Oguiza J.A."/>
            <person name="Perez G."/>
            <person name="Pisabarro A.G."/>
            <person name="Ramirez L."/>
            <person name="Santoyo F."/>
            <person name="Master E."/>
            <person name="Coutinho P.M."/>
            <person name="Henrissat B."/>
            <person name="Lombard V."/>
            <person name="Magnuson J.K."/>
            <person name="Kuees U."/>
            <person name="Hori C."/>
            <person name="Igarashi K."/>
            <person name="Samejima M."/>
            <person name="Held B.W."/>
            <person name="Barry K.W."/>
            <person name="LaButti K.M."/>
            <person name="Lapidus A."/>
            <person name="Lindquist E.A."/>
            <person name="Lucas S.M."/>
            <person name="Riley R."/>
            <person name="Salamov A.A."/>
            <person name="Hoffmeister D."/>
            <person name="Schwenk D."/>
            <person name="Hadar Y."/>
            <person name="Yarden O."/>
            <person name="de Vries R.P."/>
            <person name="Wiebenga A."/>
            <person name="Stenlid J."/>
            <person name="Eastwood D."/>
            <person name="Grigoriev I.V."/>
            <person name="Berka R.M."/>
            <person name="Blanchette R.A."/>
            <person name="Kersten P."/>
            <person name="Martinez A.T."/>
            <person name="Vicuna R."/>
            <person name="Cullen D."/>
        </authorList>
    </citation>
    <scope>NUCLEOTIDE SEQUENCE [LARGE SCALE GENOMIC DNA]</scope>
    <source>
        <strain evidence="2 3">B</strain>
    </source>
</reference>
<feature type="region of interest" description="Disordered" evidence="1">
    <location>
        <begin position="291"/>
        <end position="314"/>
    </location>
</feature>
<dbReference type="HOGENOM" id="CLU_544003_0_0_1"/>
<dbReference type="STRING" id="914234.M2R1C3"/>
<evidence type="ECO:0000256" key="1">
    <source>
        <dbReference type="SAM" id="MobiDB-lite"/>
    </source>
</evidence>
<evidence type="ECO:0000313" key="2">
    <source>
        <dbReference type="EMBL" id="EMD32047.1"/>
    </source>
</evidence>
<dbReference type="OrthoDB" id="2803764at2759"/>